<dbReference type="InterPro" id="IPR003675">
    <property type="entry name" value="Rce1/LyrA-like_dom"/>
</dbReference>
<feature type="transmembrane region" description="Helical" evidence="1">
    <location>
        <begin position="12"/>
        <end position="41"/>
    </location>
</feature>
<dbReference type="Proteomes" id="UP000261284">
    <property type="component" value="Unassembled WGS sequence"/>
</dbReference>
<organism evidence="3 4">
    <name type="scientific">Deminuibacter soli</name>
    <dbReference type="NCBI Taxonomy" id="2291815"/>
    <lineage>
        <taxon>Bacteria</taxon>
        <taxon>Pseudomonadati</taxon>
        <taxon>Bacteroidota</taxon>
        <taxon>Chitinophagia</taxon>
        <taxon>Chitinophagales</taxon>
        <taxon>Chitinophagaceae</taxon>
        <taxon>Deminuibacter</taxon>
    </lineage>
</organism>
<evidence type="ECO:0000313" key="4">
    <source>
        <dbReference type="Proteomes" id="UP000261284"/>
    </source>
</evidence>
<feature type="transmembrane region" description="Helical" evidence="1">
    <location>
        <begin position="101"/>
        <end position="119"/>
    </location>
</feature>
<feature type="transmembrane region" description="Helical" evidence="1">
    <location>
        <begin position="188"/>
        <end position="207"/>
    </location>
</feature>
<proteinExistence type="predicted"/>
<dbReference type="GO" id="GO:0006508">
    <property type="term" value="P:proteolysis"/>
    <property type="evidence" value="ECO:0007669"/>
    <property type="project" value="UniProtKB-KW"/>
</dbReference>
<feature type="domain" description="CAAX prenyl protease 2/Lysostaphin resistance protein A-like" evidence="2">
    <location>
        <begin position="158"/>
        <end position="246"/>
    </location>
</feature>
<dbReference type="EMBL" id="QTJU01000001">
    <property type="protein sequence ID" value="RFM30399.1"/>
    <property type="molecule type" value="Genomic_DNA"/>
</dbReference>
<dbReference type="PANTHER" id="PTHR43592:SF15">
    <property type="entry name" value="CAAX AMINO TERMINAL PROTEASE FAMILY PROTEIN"/>
    <property type="match status" value="1"/>
</dbReference>
<evidence type="ECO:0000259" key="2">
    <source>
        <dbReference type="Pfam" id="PF02517"/>
    </source>
</evidence>
<dbReference type="AlphaFoldDB" id="A0A3E1NR17"/>
<feature type="transmembrane region" description="Helical" evidence="1">
    <location>
        <begin position="270"/>
        <end position="288"/>
    </location>
</feature>
<feature type="transmembrane region" description="Helical" evidence="1">
    <location>
        <begin position="61"/>
        <end position="81"/>
    </location>
</feature>
<protein>
    <submittedName>
        <fullName evidence="3">CPBP family intramembrane metalloprotease</fullName>
    </submittedName>
</protein>
<evidence type="ECO:0000256" key="1">
    <source>
        <dbReference type="SAM" id="Phobius"/>
    </source>
</evidence>
<comment type="caution">
    <text evidence="3">The sequence shown here is derived from an EMBL/GenBank/DDBJ whole genome shotgun (WGS) entry which is preliminary data.</text>
</comment>
<keyword evidence="1" id="KW-0812">Transmembrane</keyword>
<reference evidence="3 4" key="1">
    <citation type="submission" date="2018-08" db="EMBL/GenBank/DDBJ databases">
        <title>Chitinophagaceae sp. K23C18032701, a novel bacterium isolated from forest soil.</title>
        <authorList>
            <person name="Wang C."/>
        </authorList>
    </citation>
    <scope>NUCLEOTIDE SEQUENCE [LARGE SCALE GENOMIC DNA]</scope>
    <source>
        <strain evidence="3 4">K23C18032701</strain>
    </source>
</reference>
<keyword evidence="4" id="KW-1185">Reference proteome</keyword>
<keyword evidence="1" id="KW-1133">Transmembrane helix</keyword>
<dbReference type="GO" id="GO:0008237">
    <property type="term" value="F:metallopeptidase activity"/>
    <property type="evidence" value="ECO:0007669"/>
    <property type="project" value="UniProtKB-KW"/>
</dbReference>
<evidence type="ECO:0000313" key="3">
    <source>
        <dbReference type="EMBL" id="RFM30399.1"/>
    </source>
</evidence>
<accession>A0A3E1NR17</accession>
<dbReference type="PROSITE" id="PS51257">
    <property type="entry name" value="PROKAR_LIPOPROTEIN"/>
    <property type="match status" value="1"/>
</dbReference>
<dbReference type="Pfam" id="PF02517">
    <property type="entry name" value="Rce1-like"/>
    <property type="match status" value="1"/>
</dbReference>
<feature type="transmembrane region" description="Helical" evidence="1">
    <location>
        <begin position="158"/>
        <end position="176"/>
    </location>
</feature>
<keyword evidence="3" id="KW-0482">Metalloprotease</keyword>
<keyword evidence="3" id="KW-0378">Hydrolase</keyword>
<dbReference type="GO" id="GO:0080120">
    <property type="term" value="P:CAAX-box protein maturation"/>
    <property type="evidence" value="ECO:0007669"/>
    <property type="project" value="UniProtKB-ARBA"/>
</dbReference>
<keyword evidence="3" id="KW-0645">Protease</keyword>
<dbReference type="GO" id="GO:0004175">
    <property type="term" value="F:endopeptidase activity"/>
    <property type="evidence" value="ECO:0007669"/>
    <property type="project" value="UniProtKB-ARBA"/>
</dbReference>
<feature type="transmembrane region" description="Helical" evidence="1">
    <location>
        <begin position="237"/>
        <end position="255"/>
    </location>
</feature>
<name>A0A3E1NR17_9BACT</name>
<gene>
    <name evidence="3" type="ORF">DXN05_05440</name>
</gene>
<dbReference type="PANTHER" id="PTHR43592">
    <property type="entry name" value="CAAX AMINO TERMINAL PROTEASE"/>
    <property type="match status" value="1"/>
</dbReference>
<sequence>MYQPPRISYWAQLGILLGLFGGCTIIGSVVIFGIAALGWHIPLADIPRAITQPENADLVRLAQGTGALVSMGLPALFFARIVNRFPLRELRFSSRINIKQLIMVVLLVFFALYVSGALAELNERIPIGDKLARRFKQMEKEYDDQVMVLGHMQNLRDYIYTLFIIAFIPAMVEEMYFRGCMQQLMTGWTKSAFTAILITSIVFSAVHISYYGFLPRMFLGFMLGYIFYYSGNIWLNILAHFLNNALVVTQMYILSRQGKLSADAINESYPLYWGLVGIVAIIAVFMYFRKESQKLRLQYPDPAPVHFSDDPFA</sequence>
<keyword evidence="1" id="KW-0472">Membrane</keyword>